<dbReference type="EMBL" id="RCNU01000002">
    <property type="protein sequence ID" value="RWQ98713.1"/>
    <property type="molecule type" value="Genomic_DNA"/>
</dbReference>
<feature type="transmembrane region" description="Helical" evidence="1">
    <location>
        <begin position="120"/>
        <end position="141"/>
    </location>
</feature>
<proteinExistence type="predicted"/>
<protein>
    <recommendedName>
        <fullName evidence="4">AtmA protein</fullName>
    </recommendedName>
</protein>
<evidence type="ECO:0000313" key="2">
    <source>
        <dbReference type="EMBL" id="RWQ98713.1"/>
    </source>
</evidence>
<keyword evidence="3" id="KW-1185">Reference proteome</keyword>
<accession>A0A443I3P2</accession>
<dbReference type="STRING" id="264951.A0A443I3P2"/>
<evidence type="ECO:0008006" key="4">
    <source>
        <dbReference type="Google" id="ProtNLM"/>
    </source>
</evidence>
<dbReference type="AlphaFoldDB" id="A0A443I3P2"/>
<organism evidence="2 3">
    <name type="scientific">Byssochlamys spectabilis</name>
    <name type="common">Paecilomyces variotii</name>
    <dbReference type="NCBI Taxonomy" id="264951"/>
    <lineage>
        <taxon>Eukaryota</taxon>
        <taxon>Fungi</taxon>
        <taxon>Dikarya</taxon>
        <taxon>Ascomycota</taxon>
        <taxon>Pezizomycotina</taxon>
        <taxon>Eurotiomycetes</taxon>
        <taxon>Eurotiomycetidae</taxon>
        <taxon>Eurotiales</taxon>
        <taxon>Thermoascaceae</taxon>
        <taxon>Paecilomyces</taxon>
    </lineage>
</organism>
<reference evidence="2 3" key="1">
    <citation type="journal article" date="2018" name="Front. Microbiol.">
        <title>Genomic and genetic insights into a cosmopolitan fungus, Paecilomyces variotii (Eurotiales).</title>
        <authorList>
            <person name="Urquhart A.S."/>
            <person name="Mondo S.J."/>
            <person name="Makela M.R."/>
            <person name="Hane J.K."/>
            <person name="Wiebenga A."/>
            <person name="He G."/>
            <person name="Mihaltcheva S."/>
            <person name="Pangilinan J."/>
            <person name="Lipzen A."/>
            <person name="Barry K."/>
            <person name="de Vries R.P."/>
            <person name="Grigoriev I.V."/>
            <person name="Idnurm A."/>
        </authorList>
    </citation>
    <scope>NUCLEOTIDE SEQUENCE [LARGE SCALE GENOMIC DNA]</scope>
    <source>
        <strain evidence="2 3">CBS 101075</strain>
    </source>
</reference>
<evidence type="ECO:0000256" key="1">
    <source>
        <dbReference type="SAM" id="Phobius"/>
    </source>
</evidence>
<feature type="transmembrane region" description="Helical" evidence="1">
    <location>
        <begin position="80"/>
        <end position="100"/>
    </location>
</feature>
<feature type="transmembrane region" description="Helical" evidence="1">
    <location>
        <begin position="309"/>
        <end position="328"/>
    </location>
</feature>
<dbReference type="Proteomes" id="UP000283841">
    <property type="component" value="Unassembled WGS sequence"/>
</dbReference>
<feature type="transmembrane region" description="Helical" evidence="1">
    <location>
        <begin position="153"/>
        <end position="173"/>
    </location>
</feature>
<keyword evidence="1" id="KW-1133">Transmembrane helix</keyword>
<dbReference type="VEuPathDB" id="FungiDB:C8Q69DRAFT_181257"/>
<dbReference type="GeneID" id="39595143"/>
<evidence type="ECO:0000313" key="3">
    <source>
        <dbReference type="Proteomes" id="UP000283841"/>
    </source>
</evidence>
<feature type="transmembrane region" description="Helical" evidence="1">
    <location>
        <begin position="193"/>
        <end position="216"/>
    </location>
</feature>
<keyword evidence="1" id="KW-0472">Membrane</keyword>
<feature type="transmembrane region" description="Helical" evidence="1">
    <location>
        <begin position="51"/>
        <end position="73"/>
    </location>
</feature>
<dbReference type="RefSeq" id="XP_028488358.1">
    <property type="nucleotide sequence ID" value="XM_028625866.1"/>
</dbReference>
<feature type="transmembrane region" description="Helical" evidence="1">
    <location>
        <begin position="237"/>
        <end position="260"/>
    </location>
</feature>
<keyword evidence="1" id="KW-0812">Transmembrane</keyword>
<sequence length="404" mass="44530">MRIVKYILPALSAFAVYAIWIFSRDNGLFELVDQSILAKTLPGTKEPLRTIYAGIEAVDSTLTLLGAFFWTVFDGSNPSLTLQAINFSGSLGAAWVLVVLESWRNANSWSIISLSSIDGVLAQLATYAFATPLYFSFQLWLSPIVGAPSARAIAVPPVILNAIPLVFLIAYHVPSLLMVLPTPQFLSYDQKQLVVAIWQPWPIYVAVLLTTVYVVLSPFASKEKANSPIVLRRAFRRVYFFAFASASVTYVASVVLSLSASLVPVLFSEKYAAALHHNAVFGLTFPWKYSTLRVQSVTEGVHIFLQWDWLIGSVGVLLWAISMYVSAHKKILGKVGWTSLVVKLVNLALLAGPVAAAVELIWERDELLLEVAIKEDVVKEAMQKALRSESPAIPEKAKTRKEKS</sequence>
<name>A0A443I3P2_BYSSP</name>
<gene>
    <name evidence="2" type="ORF">C8Q69DRAFT_181257</name>
</gene>
<feature type="transmembrane region" description="Helical" evidence="1">
    <location>
        <begin position="340"/>
        <end position="362"/>
    </location>
</feature>
<comment type="caution">
    <text evidence="2">The sequence shown here is derived from an EMBL/GenBank/DDBJ whole genome shotgun (WGS) entry which is preliminary data.</text>
</comment>
<feature type="transmembrane region" description="Helical" evidence="1">
    <location>
        <begin position="7"/>
        <end position="23"/>
    </location>
</feature>